<evidence type="ECO:0000256" key="10">
    <source>
        <dbReference type="RuleBase" id="RU361115"/>
    </source>
</evidence>
<dbReference type="GO" id="GO:0005789">
    <property type="term" value="C:endoplasmic reticulum membrane"/>
    <property type="evidence" value="ECO:0007669"/>
    <property type="project" value="TreeGrafter"/>
</dbReference>
<evidence type="ECO:0000256" key="4">
    <source>
        <dbReference type="ARBA" id="ARBA00022692"/>
    </source>
</evidence>
<dbReference type="PANTHER" id="PTHR11157">
    <property type="entry name" value="FATTY ACID ACYL TRANSFERASE-RELATED"/>
    <property type="match status" value="1"/>
</dbReference>
<dbReference type="GO" id="GO:0034625">
    <property type="term" value="P:fatty acid elongation, monounsaturated fatty acid"/>
    <property type="evidence" value="ECO:0007669"/>
    <property type="project" value="TreeGrafter"/>
</dbReference>
<protein>
    <recommendedName>
        <fullName evidence="10">Elongation of very long chain fatty acids protein</fullName>
        <ecNumber evidence="10">2.3.1.199</ecNumber>
    </recommendedName>
    <alternativeName>
        <fullName evidence="10">Very-long-chain 3-oxoacyl-CoA synthase</fullName>
    </alternativeName>
</protein>
<reference evidence="12" key="1">
    <citation type="submission" date="2018-12" db="EMBL/GenBank/DDBJ databases">
        <authorList>
            <person name="Yazar S."/>
        </authorList>
    </citation>
    <scope>NUCLEOTIDE SEQUENCE [LARGE SCALE GENOMIC DNA]</scope>
</reference>
<keyword evidence="7 10" id="KW-0443">Lipid metabolism</keyword>
<sequence length="139" mass="15888">MGVLTLQEYEFEKQFNKNETIQWMQENWKKSFLFSALYAAFIFGGQHLMNKRVKFELRKPLVLWPLGLEVLSIVGALQTGAYIVYILMSKGLKQSVCDESFYNGPVSKSGAFAFVLSKAPELGDTKSIILQKQELIFLH</sequence>
<dbReference type="Ensembl" id="ENSVURT00010033904.1">
    <property type="protein sequence ID" value="ENSVURP00010029784.1"/>
    <property type="gene ID" value="ENSVURG00010022758.1"/>
</dbReference>
<comment type="catalytic activity">
    <reaction evidence="10">
        <text>a very-long-chain acyl-CoA + malonyl-CoA + H(+) = a very-long-chain 3-oxoacyl-CoA + CO2 + CoA</text>
        <dbReference type="Rhea" id="RHEA:32727"/>
        <dbReference type="ChEBI" id="CHEBI:15378"/>
        <dbReference type="ChEBI" id="CHEBI:16526"/>
        <dbReference type="ChEBI" id="CHEBI:57287"/>
        <dbReference type="ChEBI" id="CHEBI:57384"/>
        <dbReference type="ChEBI" id="CHEBI:90725"/>
        <dbReference type="ChEBI" id="CHEBI:90736"/>
        <dbReference type="EC" id="2.3.1.199"/>
    </reaction>
</comment>
<reference evidence="11" key="2">
    <citation type="submission" date="2025-05" db="UniProtKB">
        <authorList>
            <consortium name="Ensembl"/>
        </authorList>
    </citation>
    <scope>IDENTIFICATION</scope>
</reference>
<dbReference type="STRING" id="29139.ENSVURP00010029784"/>
<keyword evidence="2 10" id="KW-0444">Lipid biosynthesis</keyword>
<keyword evidence="8 10" id="KW-0472">Membrane</keyword>
<dbReference type="GO" id="GO:0034626">
    <property type="term" value="P:fatty acid elongation, polyunsaturated fatty acid"/>
    <property type="evidence" value="ECO:0007669"/>
    <property type="project" value="TreeGrafter"/>
</dbReference>
<dbReference type="Pfam" id="PF01151">
    <property type="entry name" value="ELO"/>
    <property type="match status" value="1"/>
</dbReference>
<dbReference type="EC" id="2.3.1.199" evidence="10"/>
<evidence type="ECO:0000256" key="2">
    <source>
        <dbReference type="ARBA" id="ARBA00022516"/>
    </source>
</evidence>
<dbReference type="GO" id="GO:0030148">
    <property type="term" value="P:sphingolipid biosynthetic process"/>
    <property type="evidence" value="ECO:0007669"/>
    <property type="project" value="TreeGrafter"/>
</dbReference>
<keyword evidence="12" id="KW-1185">Reference proteome</keyword>
<dbReference type="AlphaFoldDB" id="A0A4X2LW76"/>
<evidence type="ECO:0000256" key="8">
    <source>
        <dbReference type="ARBA" id="ARBA00023136"/>
    </source>
</evidence>
<evidence type="ECO:0000256" key="1">
    <source>
        <dbReference type="ARBA" id="ARBA00004141"/>
    </source>
</evidence>
<keyword evidence="4 10" id="KW-0812">Transmembrane</keyword>
<feature type="transmembrane region" description="Helical" evidence="10">
    <location>
        <begin position="61"/>
        <end position="88"/>
    </location>
</feature>
<dbReference type="GO" id="GO:0009922">
    <property type="term" value="F:fatty acid elongase activity"/>
    <property type="evidence" value="ECO:0007669"/>
    <property type="project" value="UniProtKB-EC"/>
</dbReference>
<evidence type="ECO:0000256" key="7">
    <source>
        <dbReference type="ARBA" id="ARBA00023098"/>
    </source>
</evidence>
<comment type="similarity">
    <text evidence="10">Belongs to the ELO family.</text>
</comment>
<evidence type="ECO:0000256" key="5">
    <source>
        <dbReference type="ARBA" id="ARBA00022832"/>
    </source>
</evidence>
<dbReference type="InterPro" id="IPR002076">
    <property type="entry name" value="ELO_fam"/>
</dbReference>
<dbReference type="GO" id="GO:0019367">
    <property type="term" value="P:fatty acid elongation, saturated fatty acid"/>
    <property type="evidence" value="ECO:0007669"/>
    <property type="project" value="TreeGrafter"/>
</dbReference>
<evidence type="ECO:0000256" key="3">
    <source>
        <dbReference type="ARBA" id="ARBA00022679"/>
    </source>
</evidence>
<keyword evidence="5 10" id="KW-0276">Fatty acid metabolism</keyword>
<dbReference type="Proteomes" id="UP000314987">
    <property type="component" value="Unassembled WGS sequence"/>
</dbReference>
<organism evidence="11 12">
    <name type="scientific">Vombatus ursinus</name>
    <name type="common">Common wombat</name>
    <dbReference type="NCBI Taxonomy" id="29139"/>
    <lineage>
        <taxon>Eukaryota</taxon>
        <taxon>Metazoa</taxon>
        <taxon>Chordata</taxon>
        <taxon>Craniata</taxon>
        <taxon>Vertebrata</taxon>
        <taxon>Euteleostomi</taxon>
        <taxon>Mammalia</taxon>
        <taxon>Metatheria</taxon>
        <taxon>Diprotodontia</taxon>
        <taxon>Vombatidae</taxon>
        <taxon>Vombatus</taxon>
    </lineage>
</organism>
<evidence type="ECO:0000256" key="9">
    <source>
        <dbReference type="ARBA" id="ARBA00023160"/>
    </source>
</evidence>
<dbReference type="GO" id="GO:0042761">
    <property type="term" value="P:very long-chain fatty acid biosynthetic process"/>
    <property type="evidence" value="ECO:0007669"/>
    <property type="project" value="TreeGrafter"/>
</dbReference>
<dbReference type="OMA" id="FSFETHF"/>
<comment type="caution">
    <text evidence="10">Lacks conserved residue(s) required for the propagation of feature annotation.</text>
</comment>
<evidence type="ECO:0000313" key="12">
    <source>
        <dbReference type="Proteomes" id="UP000314987"/>
    </source>
</evidence>
<dbReference type="PANTHER" id="PTHR11157:SF125">
    <property type="entry name" value="ELONGATION OF VERY LONG CHAIN FATTY ACIDS PROTEIN 6"/>
    <property type="match status" value="1"/>
</dbReference>
<dbReference type="GeneTree" id="ENSGT01050000244965"/>
<keyword evidence="3 10" id="KW-0808">Transferase</keyword>
<name>A0A4X2LW76_VOMUR</name>
<keyword evidence="9 10" id="KW-0275">Fatty acid biosynthesis</keyword>
<feature type="transmembrane region" description="Helical" evidence="10">
    <location>
        <begin position="32"/>
        <end position="49"/>
    </location>
</feature>
<evidence type="ECO:0000313" key="11">
    <source>
        <dbReference type="Ensembl" id="ENSVURP00010029789.1"/>
    </source>
</evidence>
<accession>A0A4X2LW76</accession>
<keyword evidence="6 10" id="KW-1133">Transmembrane helix</keyword>
<dbReference type="Ensembl" id="ENSVURT00010033909.1">
    <property type="protein sequence ID" value="ENSVURP00010029789.1"/>
    <property type="gene ID" value="ENSVURG00010022761.1"/>
</dbReference>
<comment type="subcellular location">
    <subcellularLocation>
        <location evidence="1">Membrane</location>
        <topology evidence="1">Multi-pass membrane protein</topology>
    </subcellularLocation>
</comment>
<proteinExistence type="inferred from homology"/>
<evidence type="ECO:0000256" key="6">
    <source>
        <dbReference type="ARBA" id="ARBA00022989"/>
    </source>
</evidence>